<dbReference type="Pfam" id="PF00583">
    <property type="entry name" value="Acetyltransf_1"/>
    <property type="match status" value="1"/>
</dbReference>
<sequence length="266" mass="28151">MKPEDDPFYGDDMMRALQAARDGEVAGFRNRPGAVVHGRVTSSDDPDAFGWDDLRAAMRREGIVQIRGATPEVILKAEHELAGFAPKQHFWDVFLADADRVRAACGQIVAGGLPDGITRHPDEEIDATVLHEMQGFLTEHGIAPFSKPALSGALIPARPVILRSADGAIAATGYAALVHNEHSWLAGMAFVGLIAVDPAARGLGLGKMADAIANLIAVDELGAAGAVEFVAADNAASRAVLRACGLEQVPDRMVVNFSASDIRITR</sequence>
<dbReference type="GO" id="GO:0016853">
    <property type="term" value="F:isomerase activity"/>
    <property type="evidence" value="ECO:0007669"/>
    <property type="project" value="UniProtKB-KW"/>
</dbReference>
<dbReference type="HOGENOM" id="CLU_1061186_0_0_5"/>
<proteinExistence type="predicted"/>
<feature type="domain" description="N-acetyltransferase" evidence="1">
    <location>
        <begin position="163"/>
        <end position="245"/>
    </location>
</feature>
<reference evidence="2 3" key="1">
    <citation type="journal article" date="2010" name="J. Bacteriol.">
        <title>Genome sequences of Pelagibaca bermudensis HTCC2601T and Maritimibacter alkaliphilus HTCC2654T, the type strains of two marine Roseobacter genera.</title>
        <authorList>
            <person name="Thrash J.C."/>
            <person name="Cho J.C."/>
            <person name="Ferriera S."/>
            <person name="Johnson J."/>
            <person name="Vergin K.L."/>
            <person name="Giovannoni S.J."/>
        </authorList>
    </citation>
    <scope>NUCLEOTIDE SEQUENCE [LARGE SCALE GENOMIC DNA]</scope>
    <source>
        <strain evidence="2 3">HTCC2654</strain>
    </source>
</reference>
<keyword evidence="2" id="KW-0456">Lyase</keyword>
<name>A3VCP5_9RHOB</name>
<keyword evidence="3" id="KW-1185">Reference proteome</keyword>
<dbReference type="eggNOG" id="ENOG502ZC6U">
    <property type="taxonomic scope" value="Bacteria"/>
</dbReference>
<evidence type="ECO:0000313" key="2">
    <source>
        <dbReference type="EMBL" id="EAQ13913.1"/>
    </source>
</evidence>
<dbReference type="Gene3D" id="3.40.630.30">
    <property type="match status" value="1"/>
</dbReference>
<dbReference type="Proteomes" id="UP000002931">
    <property type="component" value="Unassembled WGS sequence"/>
</dbReference>
<dbReference type="RefSeq" id="WP_008332147.1">
    <property type="nucleotide sequence ID" value="NZ_CH902578.1"/>
</dbReference>
<dbReference type="SUPFAM" id="SSF55729">
    <property type="entry name" value="Acyl-CoA N-acyltransferases (Nat)"/>
    <property type="match status" value="1"/>
</dbReference>
<protein>
    <submittedName>
        <fullName evidence="2">Isopropylmalate isomerase large subunit</fullName>
        <ecNumber evidence="2">4.2.1.33</ecNumber>
    </submittedName>
</protein>
<dbReference type="GO" id="GO:0016747">
    <property type="term" value="F:acyltransferase activity, transferring groups other than amino-acyl groups"/>
    <property type="evidence" value="ECO:0007669"/>
    <property type="project" value="InterPro"/>
</dbReference>
<dbReference type="OrthoDB" id="8100468at2"/>
<organism evidence="2 3">
    <name type="scientific">Maritimibacter alkaliphilus HTCC2654</name>
    <dbReference type="NCBI Taxonomy" id="314271"/>
    <lineage>
        <taxon>Bacteria</taxon>
        <taxon>Pseudomonadati</taxon>
        <taxon>Pseudomonadota</taxon>
        <taxon>Alphaproteobacteria</taxon>
        <taxon>Rhodobacterales</taxon>
        <taxon>Roseobacteraceae</taxon>
        <taxon>Maritimibacter</taxon>
    </lineage>
</organism>
<dbReference type="EMBL" id="AAMT01000003">
    <property type="protein sequence ID" value="EAQ13913.1"/>
    <property type="molecule type" value="Genomic_DNA"/>
</dbReference>
<dbReference type="GO" id="GO:0003861">
    <property type="term" value="F:3-isopropylmalate dehydratase activity"/>
    <property type="evidence" value="ECO:0007669"/>
    <property type="project" value="UniProtKB-EC"/>
</dbReference>
<dbReference type="EC" id="4.2.1.33" evidence="2"/>
<keyword evidence="2" id="KW-0413">Isomerase</keyword>
<evidence type="ECO:0000259" key="1">
    <source>
        <dbReference type="Pfam" id="PF00583"/>
    </source>
</evidence>
<gene>
    <name evidence="2" type="ORF">RB2654_12609</name>
</gene>
<dbReference type="STRING" id="314271.RB2654_12609"/>
<dbReference type="InterPro" id="IPR016181">
    <property type="entry name" value="Acyl_CoA_acyltransferase"/>
</dbReference>
<evidence type="ECO:0000313" key="3">
    <source>
        <dbReference type="Proteomes" id="UP000002931"/>
    </source>
</evidence>
<dbReference type="InterPro" id="IPR000182">
    <property type="entry name" value="GNAT_dom"/>
</dbReference>
<comment type="caution">
    <text evidence="2">The sequence shown here is derived from an EMBL/GenBank/DDBJ whole genome shotgun (WGS) entry which is preliminary data.</text>
</comment>
<dbReference type="AlphaFoldDB" id="A3VCP5"/>
<accession>A3VCP5</accession>